<proteinExistence type="predicted"/>
<gene>
    <name evidence="4" type="ORF">BAUCODRAFT_32199</name>
</gene>
<dbReference type="GeneID" id="19111710"/>
<evidence type="ECO:0000256" key="1">
    <source>
        <dbReference type="SAM" id="MobiDB-lite"/>
    </source>
</evidence>
<feature type="transmembrane region" description="Helical" evidence="2">
    <location>
        <begin position="153"/>
        <end position="173"/>
    </location>
</feature>
<dbReference type="Pfam" id="PF24840">
    <property type="entry name" value="NTF2_SigF"/>
    <property type="match status" value="1"/>
</dbReference>
<dbReference type="Proteomes" id="UP000011761">
    <property type="component" value="Unassembled WGS sequence"/>
</dbReference>
<evidence type="ECO:0000256" key="2">
    <source>
        <dbReference type="SAM" id="Phobius"/>
    </source>
</evidence>
<dbReference type="PANTHER" id="PTHR35393:SF1">
    <property type="entry name" value="SNOAL-LIKE DOMAIN-CONTAINING PROTEIN"/>
    <property type="match status" value="1"/>
</dbReference>
<organism evidence="4 5">
    <name type="scientific">Baudoinia panamericana (strain UAMH 10762)</name>
    <name type="common">Angels' share fungus</name>
    <name type="synonym">Baudoinia compniacensis (strain UAMH 10762)</name>
    <dbReference type="NCBI Taxonomy" id="717646"/>
    <lineage>
        <taxon>Eukaryota</taxon>
        <taxon>Fungi</taxon>
        <taxon>Dikarya</taxon>
        <taxon>Ascomycota</taxon>
        <taxon>Pezizomycotina</taxon>
        <taxon>Dothideomycetes</taxon>
        <taxon>Dothideomycetidae</taxon>
        <taxon>Mycosphaerellales</taxon>
        <taxon>Teratosphaeriaceae</taxon>
        <taxon>Baudoinia</taxon>
    </lineage>
</organism>
<dbReference type="OMA" id="HSIFIME"/>
<dbReference type="RefSeq" id="XP_007674424.1">
    <property type="nucleotide sequence ID" value="XM_007676234.1"/>
</dbReference>
<dbReference type="HOGENOM" id="CLU_079426_0_0_1"/>
<protein>
    <recommendedName>
        <fullName evidence="3">SigF-like NTF2-like domain-containing protein</fullName>
    </recommendedName>
</protein>
<feature type="domain" description="SigF-like NTF2-like" evidence="3">
    <location>
        <begin position="1"/>
        <end position="173"/>
    </location>
</feature>
<feature type="transmembrane region" description="Helical" evidence="2">
    <location>
        <begin position="80"/>
        <end position="97"/>
    </location>
</feature>
<dbReference type="eggNOG" id="ENOG502S534">
    <property type="taxonomic scope" value="Eukaryota"/>
</dbReference>
<dbReference type="AlphaFoldDB" id="M2NFZ5"/>
<keyword evidence="5" id="KW-1185">Reference proteome</keyword>
<name>M2NFZ5_BAUPA</name>
<feature type="region of interest" description="Disordered" evidence="1">
    <location>
        <begin position="255"/>
        <end position="275"/>
    </location>
</feature>
<keyword evidence="2" id="KW-0812">Transmembrane</keyword>
<evidence type="ECO:0000313" key="5">
    <source>
        <dbReference type="Proteomes" id="UP000011761"/>
    </source>
</evidence>
<dbReference type="KEGG" id="bcom:BAUCODRAFT_32199"/>
<dbReference type="STRING" id="717646.M2NFZ5"/>
<accession>M2NFZ5</accession>
<dbReference type="InterPro" id="IPR057514">
    <property type="entry name" value="NTF2_SigF"/>
</dbReference>
<evidence type="ECO:0000313" key="4">
    <source>
        <dbReference type="EMBL" id="EMC98204.1"/>
    </source>
</evidence>
<reference evidence="4 5" key="1">
    <citation type="journal article" date="2012" name="PLoS Pathog.">
        <title>Diverse lifestyles and strategies of plant pathogenesis encoded in the genomes of eighteen Dothideomycetes fungi.</title>
        <authorList>
            <person name="Ohm R.A."/>
            <person name="Feau N."/>
            <person name="Henrissat B."/>
            <person name="Schoch C.L."/>
            <person name="Horwitz B.A."/>
            <person name="Barry K.W."/>
            <person name="Condon B.J."/>
            <person name="Copeland A.C."/>
            <person name="Dhillon B."/>
            <person name="Glaser F."/>
            <person name="Hesse C.N."/>
            <person name="Kosti I."/>
            <person name="LaButti K."/>
            <person name="Lindquist E.A."/>
            <person name="Lucas S."/>
            <person name="Salamov A.A."/>
            <person name="Bradshaw R.E."/>
            <person name="Ciuffetti L."/>
            <person name="Hamelin R.C."/>
            <person name="Kema G.H.J."/>
            <person name="Lawrence C."/>
            <person name="Scott J.A."/>
            <person name="Spatafora J.W."/>
            <person name="Turgeon B.G."/>
            <person name="de Wit P.J.G.M."/>
            <person name="Zhong S."/>
            <person name="Goodwin S.B."/>
            <person name="Grigoriev I.V."/>
        </authorList>
    </citation>
    <scope>NUCLEOTIDE SEQUENCE [LARGE SCALE GENOMIC DNA]</scope>
    <source>
        <strain evidence="4 5">UAMH 10762</strain>
    </source>
</reference>
<dbReference type="PANTHER" id="PTHR35393">
    <property type="entry name" value="CHROMOSOME 1, WHOLE GENOME SHOTGUN SEQUENCE"/>
    <property type="match status" value="1"/>
</dbReference>
<evidence type="ECO:0000259" key="3">
    <source>
        <dbReference type="Pfam" id="PF24840"/>
    </source>
</evidence>
<dbReference type="OrthoDB" id="2344312at2759"/>
<keyword evidence="2" id="KW-0472">Membrane</keyword>
<dbReference type="EMBL" id="KB445553">
    <property type="protein sequence ID" value="EMC98204.1"/>
    <property type="molecule type" value="Genomic_DNA"/>
</dbReference>
<keyword evidence="2" id="KW-1133">Transmembrane helix</keyword>
<sequence>MDDPVHEISGIVHRLTEGTPKQQEEAINRYFVPNAAFIHPFCRTGSFEGSRLLIHAIFRWYKIMSPIVESHVNGVAYDEANMVLFVSISQVFAIWFIPFHRSPVNLTTRLQLTHKPSVSKPSVPTKYYIEEQNDLYQVEEFVKFFAPWGVGTFFVHLWHFWATFFCVALALIFSPVTQFEQRRADGRLTGVEKRVADVVENIEERRMHGYGNGARNGNDDGNVTGRDIVDGIDDMASDVKKKALDDSRVKSLMGFGAEQGGGEKDGQFGNMQVVT</sequence>